<evidence type="ECO:0000313" key="2">
    <source>
        <dbReference type="Proteomes" id="UP000297975"/>
    </source>
</evidence>
<comment type="caution">
    <text evidence="1">The sequence shown here is derived from an EMBL/GenBank/DDBJ whole genome shotgun (WGS) entry which is preliminary data.</text>
</comment>
<keyword evidence="2" id="KW-1185">Reference proteome</keyword>
<evidence type="ECO:0000313" key="1">
    <source>
        <dbReference type="EMBL" id="TFB13581.1"/>
    </source>
</evidence>
<dbReference type="Proteomes" id="UP000297975">
    <property type="component" value="Unassembled WGS sequence"/>
</dbReference>
<dbReference type="RefSeq" id="WP_134341449.1">
    <property type="nucleotide sequence ID" value="NZ_SOPW01000024.1"/>
</dbReference>
<dbReference type="EMBL" id="SOPW01000024">
    <property type="protein sequence ID" value="TFB13581.1"/>
    <property type="molecule type" value="Genomic_DNA"/>
</dbReference>
<name>A0A4Y8IFJ5_9BACI</name>
<gene>
    <name evidence="1" type="ORF">E3U55_15790</name>
</gene>
<dbReference type="OrthoDB" id="3035856at2"/>
<proteinExistence type="predicted"/>
<sequence>MLEWTAKTPEDLLLQKYWDEHKGVIFVEVPIGSPYGVGKWPKGSKRRRIDAIRITSSSIPDGIYKLSNNENMLDYLSLTGSIELIEIKQKLSRYIIGQVIAGVDMFEYEYSFENIIPKIICTEGDPALEWVCDKREISVAYH</sequence>
<dbReference type="AlphaFoldDB" id="A0A4Y8IFJ5"/>
<accession>A0A4Y8IFJ5</accession>
<organism evidence="1 2">
    <name type="scientific">Filobacillus milosensis</name>
    <dbReference type="NCBI Taxonomy" id="94137"/>
    <lineage>
        <taxon>Bacteria</taxon>
        <taxon>Bacillati</taxon>
        <taxon>Bacillota</taxon>
        <taxon>Bacilli</taxon>
        <taxon>Bacillales</taxon>
        <taxon>Bacillaceae</taxon>
        <taxon>Filobacillus</taxon>
    </lineage>
</organism>
<reference evidence="1 2" key="1">
    <citation type="submission" date="2019-03" db="EMBL/GenBank/DDBJ databases">
        <authorList>
            <person name="He R.-H."/>
        </authorList>
    </citation>
    <scope>NUCLEOTIDE SEQUENCE [LARGE SCALE GENOMIC DNA]</scope>
    <source>
        <strain evidence="2">SH 714</strain>
    </source>
</reference>
<protein>
    <submittedName>
        <fullName evidence="1">Uncharacterized protein</fullName>
    </submittedName>
</protein>